<accession>A0A0C3SFJ0</accession>
<dbReference type="HOGENOM" id="CLU_2655330_0_0_1"/>
<dbReference type="Proteomes" id="UP000053257">
    <property type="component" value="Unassembled WGS sequence"/>
</dbReference>
<dbReference type="AlphaFoldDB" id="A0A0C3SFJ0"/>
<organism evidence="1 2">
    <name type="scientific">Phlebiopsis gigantea (strain 11061_1 CR5-6)</name>
    <name type="common">White-rot fungus</name>
    <name type="synonym">Peniophora gigantea</name>
    <dbReference type="NCBI Taxonomy" id="745531"/>
    <lineage>
        <taxon>Eukaryota</taxon>
        <taxon>Fungi</taxon>
        <taxon>Dikarya</taxon>
        <taxon>Basidiomycota</taxon>
        <taxon>Agaricomycotina</taxon>
        <taxon>Agaricomycetes</taxon>
        <taxon>Polyporales</taxon>
        <taxon>Phanerochaetaceae</taxon>
        <taxon>Phlebiopsis</taxon>
    </lineage>
</organism>
<name>A0A0C3SFJ0_PHLG1</name>
<proteinExistence type="predicted"/>
<evidence type="ECO:0000313" key="1">
    <source>
        <dbReference type="EMBL" id="KIP12170.1"/>
    </source>
</evidence>
<reference evidence="1 2" key="1">
    <citation type="journal article" date="2014" name="PLoS Genet.">
        <title>Analysis of the Phlebiopsis gigantea genome, transcriptome and secretome provides insight into its pioneer colonization strategies of wood.</title>
        <authorList>
            <person name="Hori C."/>
            <person name="Ishida T."/>
            <person name="Igarashi K."/>
            <person name="Samejima M."/>
            <person name="Suzuki H."/>
            <person name="Master E."/>
            <person name="Ferreira P."/>
            <person name="Ruiz-Duenas F.J."/>
            <person name="Held B."/>
            <person name="Canessa P."/>
            <person name="Larrondo L.F."/>
            <person name="Schmoll M."/>
            <person name="Druzhinina I.S."/>
            <person name="Kubicek C.P."/>
            <person name="Gaskell J.A."/>
            <person name="Kersten P."/>
            <person name="St John F."/>
            <person name="Glasner J."/>
            <person name="Sabat G."/>
            <person name="Splinter BonDurant S."/>
            <person name="Syed K."/>
            <person name="Yadav J."/>
            <person name="Mgbeahuruike A.C."/>
            <person name="Kovalchuk A."/>
            <person name="Asiegbu F.O."/>
            <person name="Lackner G."/>
            <person name="Hoffmeister D."/>
            <person name="Rencoret J."/>
            <person name="Gutierrez A."/>
            <person name="Sun H."/>
            <person name="Lindquist E."/>
            <person name="Barry K."/>
            <person name="Riley R."/>
            <person name="Grigoriev I.V."/>
            <person name="Henrissat B."/>
            <person name="Kues U."/>
            <person name="Berka R.M."/>
            <person name="Martinez A.T."/>
            <person name="Covert S.F."/>
            <person name="Blanchette R.A."/>
            <person name="Cullen D."/>
        </authorList>
    </citation>
    <scope>NUCLEOTIDE SEQUENCE [LARGE SCALE GENOMIC DNA]</scope>
    <source>
        <strain evidence="1 2">11061_1 CR5-6</strain>
    </source>
</reference>
<evidence type="ECO:0000313" key="2">
    <source>
        <dbReference type="Proteomes" id="UP000053257"/>
    </source>
</evidence>
<sequence>MHSLRCVRNCRVRRYVVMFWSGLHILRCGSRLCDAFASEISLLSQCLAEYMPLDRICRNTMQRRDASNDIVSLMAL</sequence>
<gene>
    <name evidence="1" type="ORF">PHLGIDRAFT_370565</name>
</gene>
<protein>
    <submittedName>
        <fullName evidence="1">Uncharacterized protein</fullName>
    </submittedName>
</protein>
<dbReference type="EMBL" id="KN840441">
    <property type="protein sequence ID" value="KIP12170.1"/>
    <property type="molecule type" value="Genomic_DNA"/>
</dbReference>
<keyword evidence="2" id="KW-1185">Reference proteome</keyword>